<dbReference type="InterPro" id="IPR003607">
    <property type="entry name" value="HD/PDEase_dom"/>
</dbReference>
<dbReference type="PANTHER" id="PTHR45228:SF8">
    <property type="entry name" value="TWO-COMPONENT RESPONSE REGULATOR-RELATED"/>
    <property type="match status" value="1"/>
</dbReference>
<dbReference type="Gene3D" id="1.10.3210.10">
    <property type="entry name" value="Hypothetical protein af1432"/>
    <property type="match status" value="1"/>
</dbReference>
<accession>A0A2S5KVM2</accession>
<dbReference type="EMBL" id="PRLP01000012">
    <property type="protein sequence ID" value="PPC78745.1"/>
    <property type="molecule type" value="Genomic_DNA"/>
</dbReference>
<dbReference type="InterPro" id="IPR011006">
    <property type="entry name" value="CheY-like_superfamily"/>
</dbReference>
<dbReference type="Gene3D" id="3.40.50.2300">
    <property type="match status" value="1"/>
</dbReference>
<dbReference type="GO" id="GO:0000160">
    <property type="term" value="P:phosphorelay signal transduction system"/>
    <property type="evidence" value="ECO:0007669"/>
    <property type="project" value="InterPro"/>
</dbReference>
<feature type="domain" description="HD-GYP" evidence="3">
    <location>
        <begin position="182"/>
        <end position="376"/>
    </location>
</feature>
<comment type="caution">
    <text evidence="4">The sequence shown here is derived from an EMBL/GenBank/DDBJ whole genome shotgun (WGS) entry which is preliminary data.</text>
</comment>
<sequence length="441" mass="49988">MSIDKHKRQDSQFKMEAGVMSTKVPHVLFLDDEPSLLEALRRNLRKSGWEMHFLQSPAEALSLLEQQYVDLIISDMYMPGMDGVTFLSKAAEKRPDSVRLILTGNPDLDSTIDAINRGKIHGFLTKPVEIQHLQDVLESGLKVTQAKRRQSQMLYTLAQSNKALKAELEQTLNFVSQTQEALRDTYSSTVEVFAKLLEGFRSQLLQRPFRAGIYCRLLIDHMQFEPELARQTYFATLLHDIGKVGMSRHLVNTPFRQLNKAEQAEYEKYPIASSAALLDTPELEQAASFILAHREHIDGSGYPHHLSGGAISEGALITGITTYFDELLDGDESPRAIKAALQQLELLKNKHFPYELVDTFKEVIEDYYHLGDREYLSLVDPEELQAGMVVGRGLYGSNGMRLLSQGTRLTDRLIAKLREYHTRVNPTMRVAIVQQSQVRVN</sequence>
<organism evidence="4 5">
    <name type="scientific">Proteobacteria bacterium 228</name>
    <dbReference type="NCBI Taxonomy" id="2083153"/>
    <lineage>
        <taxon>Bacteria</taxon>
        <taxon>Pseudomonadati</taxon>
        <taxon>Pseudomonadota</taxon>
    </lineage>
</organism>
<name>A0A2S5KVM2_9PROT</name>
<evidence type="ECO:0000259" key="2">
    <source>
        <dbReference type="PROSITE" id="PS50110"/>
    </source>
</evidence>
<dbReference type="CDD" id="cd17569">
    <property type="entry name" value="REC_HupR-like"/>
    <property type="match status" value="1"/>
</dbReference>
<evidence type="ECO:0000259" key="3">
    <source>
        <dbReference type="PROSITE" id="PS51832"/>
    </source>
</evidence>
<feature type="modified residue" description="4-aspartylphosphate" evidence="1">
    <location>
        <position position="75"/>
    </location>
</feature>
<dbReference type="AlphaFoldDB" id="A0A2S5KVM2"/>
<dbReference type="InterPro" id="IPR052020">
    <property type="entry name" value="Cyclic_di-GMP/3'3'-cGAMP_PDE"/>
</dbReference>
<dbReference type="Proteomes" id="UP000238196">
    <property type="component" value="Unassembled WGS sequence"/>
</dbReference>
<evidence type="ECO:0008006" key="6">
    <source>
        <dbReference type="Google" id="ProtNLM"/>
    </source>
</evidence>
<evidence type="ECO:0000313" key="5">
    <source>
        <dbReference type="Proteomes" id="UP000238196"/>
    </source>
</evidence>
<feature type="domain" description="Response regulatory" evidence="2">
    <location>
        <begin position="26"/>
        <end position="141"/>
    </location>
</feature>
<dbReference type="PANTHER" id="PTHR45228">
    <property type="entry name" value="CYCLIC DI-GMP PHOSPHODIESTERASE TM_0186-RELATED"/>
    <property type="match status" value="1"/>
</dbReference>
<dbReference type="PROSITE" id="PS50110">
    <property type="entry name" value="RESPONSE_REGULATORY"/>
    <property type="match status" value="1"/>
</dbReference>
<dbReference type="CDD" id="cd00077">
    <property type="entry name" value="HDc"/>
    <property type="match status" value="1"/>
</dbReference>
<dbReference type="Pfam" id="PF13487">
    <property type="entry name" value="HD_5"/>
    <property type="match status" value="1"/>
</dbReference>
<dbReference type="InterPro" id="IPR037522">
    <property type="entry name" value="HD_GYP_dom"/>
</dbReference>
<gene>
    <name evidence="4" type="ORF">C4K68_04370</name>
</gene>
<dbReference type="SUPFAM" id="SSF52172">
    <property type="entry name" value="CheY-like"/>
    <property type="match status" value="1"/>
</dbReference>
<dbReference type="OrthoDB" id="5288940at2"/>
<dbReference type="Pfam" id="PF00072">
    <property type="entry name" value="Response_reg"/>
    <property type="match status" value="1"/>
</dbReference>
<keyword evidence="1" id="KW-0597">Phosphoprotein</keyword>
<reference evidence="4 5" key="1">
    <citation type="submission" date="2018-02" db="EMBL/GenBank/DDBJ databases">
        <title>novel marine gammaproteobacteria from coastal saline agro ecosystem.</title>
        <authorList>
            <person name="Krishnan R."/>
            <person name="Ramesh Kumar N."/>
        </authorList>
    </citation>
    <scope>NUCLEOTIDE SEQUENCE [LARGE SCALE GENOMIC DNA]</scope>
    <source>
        <strain evidence="4 5">228</strain>
    </source>
</reference>
<evidence type="ECO:0000256" key="1">
    <source>
        <dbReference type="PROSITE-ProRule" id="PRU00169"/>
    </source>
</evidence>
<proteinExistence type="predicted"/>
<dbReference type="PROSITE" id="PS51832">
    <property type="entry name" value="HD_GYP"/>
    <property type="match status" value="1"/>
</dbReference>
<evidence type="ECO:0000313" key="4">
    <source>
        <dbReference type="EMBL" id="PPC78745.1"/>
    </source>
</evidence>
<dbReference type="InterPro" id="IPR001789">
    <property type="entry name" value="Sig_transdc_resp-reg_receiver"/>
</dbReference>
<dbReference type="SMART" id="SM00448">
    <property type="entry name" value="REC"/>
    <property type="match status" value="1"/>
</dbReference>
<protein>
    <recommendedName>
        <fullName evidence="6">Two-component system response regulator</fullName>
    </recommendedName>
</protein>
<dbReference type="GO" id="GO:0008081">
    <property type="term" value="F:phosphoric diester hydrolase activity"/>
    <property type="evidence" value="ECO:0007669"/>
    <property type="project" value="UniProtKB-ARBA"/>
</dbReference>
<dbReference type="SUPFAM" id="SSF109604">
    <property type="entry name" value="HD-domain/PDEase-like"/>
    <property type="match status" value="1"/>
</dbReference>